<gene>
    <name evidence="1" type="ORF">H9756_01060</name>
</gene>
<evidence type="ECO:0000313" key="1">
    <source>
        <dbReference type="EMBL" id="HJC42267.1"/>
    </source>
</evidence>
<proteinExistence type="predicted"/>
<accession>A0A9D2T0T1</accession>
<sequence length="56" mass="6512">MRKNEKEEIICDNYGIVTALALDSIVSVSFEIVLNVTRFFPRYRMTDRKGTDVKEV</sequence>
<dbReference type="Proteomes" id="UP000823895">
    <property type="component" value="Unassembled WGS sequence"/>
</dbReference>
<dbReference type="EMBL" id="DWWI01000022">
    <property type="protein sequence ID" value="HJC42267.1"/>
    <property type="molecule type" value="Genomic_DNA"/>
</dbReference>
<reference evidence="1" key="2">
    <citation type="submission" date="2021-04" db="EMBL/GenBank/DDBJ databases">
        <authorList>
            <person name="Gilroy R."/>
        </authorList>
    </citation>
    <scope>NUCLEOTIDE SEQUENCE</scope>
    <source>
        <strain evidence="1">CHK165-2605</strain>
    </source>
</reference>
<name>A0A9D2T0T1_9FIRM</name>
<evidence type="ECO:0000313" key="2">
    <source>
        <dbReference type="Proteomes" id="UP000823895"/>
    </source>
</evidence>
<protein>
    <submittedName>
        <fullName evidence="1">Uncharacterized protein</fullName>
    </submittedName>
</protein>
<comment type="caution">
    <text evidence="1">The sequence shown here is derived from an EMBL/GenBank/DDBJ whole genome shotgun (WGS) entry which is preliminary data.</text>
</comment>
<reference evidence="1" key="1">
    <citation type="journal article" date="2021" name="PeerJ">
        <title>Extensive microbial diversity within the chicken gut microbiome revealed by metagenomics and culture.</title>
        <authorList>
            <person name="Gilroy R."/>
            <person name="Ravi A."/>
            <person name="Getino M."/>
            <person name="Pursley I."/>
            <person name="Horton D.L."/>
            <person name="Alikhan N.F."/>
            <person name="Baker D."/>
            <person name="Gharbi K."/>
            <person name="Hall N."/>
            <person name="Watson M."/>
            <person name="Adriaenssens E.M."/>
            <person name="Foster-Nyarko E."/>
            <person name="Jarju S."/>
            <person name="Secka A."/>
            <person name="Antonio M."/>
            <person name="Oren A."/>
            <person name="Chaudhuri R.R."/>
            <person name="La Ragione R."/>
            <person name="Hildebrand F."/>
            <person name="Pallen M.J."/>
        </authorList>
    </citation>
    <scope>NUCLEOTIDE SEQUENCE</scope>
    <source>
        <strain evidence="1">CHK165-2605</strain>
    </source>
</reference>
<dbReference type="AlphaFoldDB" id="A0A9D2T0T1"/>
<organism evidence="1 2">
    <name type="scientific">Candidatus Mediterraneibacter gallistercoris</name>
    <dbReference type="NCBI Taxonomy" id="2838671"/>
    <lineage>
        <taxon>Bacteria</taxon>
        <taxon>Bacillati</taxon>
        <taxon>Bacillota</taxon>
        <taxon>Clostridia</taxon>
        <taxon>Lachnospirales</taxon>
        <taxon>Lachnospiraceae</taxon>
        <taxon>Mediterraneibacter</taxon>
    </lineage>
</organism>